<keyword evidence="6" id="KW-0808">Transferase</keyword>
<dbReference type="Pfam" id="PF00168">
    <property type="entry name" value="C2"/>
    <property type="match status" value="1"/>
</dbReference>
<evidence type="ECO:0000313" key="7">
    <source>
        <dbReference type="Proteomes" id="UP000002630"/>
    </source>
</evidence>
<gene>
    <name evidence="6" type="ORF">Esi_0058_0099</name>
</gene>
<dbReference type="AlphaFoldDB" id="D7G4V0"/>
<keyword evidence="4" id="KW-0812">Transmembrane</keyword>
<keyword evidence="1" id="KW-0479">Metal-binding</keyword>
<sequence length="506" mass="57307">MFGLSSFSSRKRERTFQTGTSRDTHGRINAGELYEERYGVKDYRSINPWMFPARVLLKAKRKATISIGVLHVKVVEARGLMARDGMLGKSDPYVNLALTGRYLSTGQEWSERLRICDRTRTIKYTLNPVWNETFSLPVRRAGAVLRVELWDWDRGSCDDSLGSVEVSIDKELRSQKLEAFSEMEEETQEEEEIAVDTTAGGKGGSATTSSLRWTSVLGRKGATAEDRIDHDHGPREESPSCEACIEVRRKRFGEVRLQLRFEFNEFAETCSHLWPEEPPEPAEMTFSPNRVYYNAMLLRQLAQPYIGCMQEASAIVHWVHPWKSLAWFIALVVMLLHPCLLIVVINGALIRIAILGYLDHFAAQREDNEDDADVEMGHAAKSAAKAKAKENISKKSLLPPIDAPEDRKMQAMYLTVRKTKKLPAVVEQIGRRTFAKAGLSPQRQVETIGKALTKVRRRFHPLRATQCLSMVVALASHMLLQLWLYRTSRSDASSARRQLLLRGTTA</sequence>
<proteinExistence type="predicted"/>
<dbReference type="PANTHER" id="PTHR45911">
    <property type="entry name" value="C2 DOMAIN-CONTAINING PROTEIN"/>
    <property type="match status" value="1"/>
</dbReference>
<keyword evidence="7" id="KW-1185">Reference proteome</keyword>
<dbReference type="GO" id="GO:0046872">
    <property type="term" value="F:metal ion binding"/>
    <property type="evidence" value="ECO:0007669"/>
    <property type="project" value="UniProtKB-KW"/>
</dbReference>
<evidence type="ECO:0000259" key="5">
    <source>
        <dbReference type="PROSITE" id="PS50004"/>
    </source>
</evidence>
<dbReference type="InParanoid" id="D7G4V0"/>
<dbReference type="OrthoDB" id="270970at2759"/>
<keyword evidence="2" id="KW-0106">Calcium</keyword>
<feature type="domain" description="C2" evidence="5">
    <location>
        <begin position="49"/>
        <end position="181"/>
    </location>
</feature>
<dbReference type="Proteomes" id="UP000002630">
    <property type="component" value="Linkage Group LG08"/>
</dbReference>
<dbReference type="SMART" id="SM00239">
    <property type="entry name" value="C2"/>
    <property type="match status" value="1"/>
</dbReference>
<evidence type="ECO:0000256" key="4">
    <source>
        <dbReference type="SAM" id="Phobius"/>
    </source>
</evidence>
<evidence type="ECO:0000256" key="1">
    <source>
        <dbReference type="ARBA" id="ARBA00022723"/>
    </source>
</evidence>
<reference evidence="6 7" key="1">
    <citation type="journal article" date="2010" name="Nature">
        <title>The Ectocarpus genome and the independent evolution of multicellularity in brown algae.</title>
        <authorList>
            <person name="Cock J.M."/>
            <person name="Sterck L."/>
            <person name="Rouze P."/>
            <person name="Scornet D."/>
            <person name="Allen A.E."/>
            <person name="Amoutzias G."/>
            <person name="Anthouard V."/>
            <person name="Artiguenave F."/>
            <person name="Aury J.M."/>
            <person name="Badger J.H."/>
            <person name="Beszteri B."/>
            <person name="Billiau K."/>
            <person name="Bonnet E."/>
            <person name="Bothwell J.H."/>
            <person name="Bowler C."/>
            <person name="Boyen C."/>
            <person name="Brownlee C."/>
            <person name="Carrano C.J."/>
            <person name="Charrier B."/>
            <person name="Cho G.Y."/>
            <person name="Coelho S.M."/>
            <person name="Collen J."/>
            <person name="Corre E."/>
            <person name="Da Silva C."/>
            <person name="Delage L."/>
            <person name="Delaroque N."/>
            <person name="Dittami S.M."/>
            <person name="Doulbeau S."/>
            <person name="Elias M."/>
            <person name="Farnham G."/>
            <person name="Gachon C.M."/>
            <person name="Gschloessl B."/>
            <person name="Heesch S."/>
            <person name="Jabbari K."/>
            <person name="Jubin C."/>
            <person name="Kawai H."/>
            <person name="Kimura K."/>
            <person name="Kloareg B."/>
            <person name="Kupper F.C."/>
            <person name="Lang D."/>
            <person name="Le Bail A."/>
            <person name="Leblanc C."/>
            <person name="Lerouge P."/>
            <person name="Lohr M."/>
            <person name="Lopez P.J."/>
            <person name="Martens C."/>
            <person name="Maumus F."/>
            <person name="Michel G."/>
            <person name="Miranda-Saavedra D."/>
            <person name="Morales J."/>
            <person name="Moreau H."/>
            <person name="Motomura T."/>
            <person name="Nagasato C."/>
            <person name="Napoli C.A."/>
            <person name="Nelson D.R."/>
            <person name="Nyvall-Collen P."/>
            <person name="Peters A.F."/>
            <person name="Pommier C."/>
            <person name="Potin P."/>
            <person name="Poulain J."/>
            <person name="Quesneville H."/>
            <person name="Read B."/>
            <person name="Rensing S.A."/>
            <person name="Ritter A."/>
            <person name="Rousvoal S."/>
            <person name="Samanta M."/>
            <person name="Samson G."/>
            <person name="Schroeder D.C."/>
            <person name="Segurens B."/>
            <person name="Strittmatter M."/>
            <person name="Tonon T."/>
            <person name="Tregear J.W."/>
            <person name="Valentin K."/>
            <person name="von Dassow P."/>
            <person name="Yamagishi T."/>
            <person name="Van de Peer Y."/>
            <person name="Wincker P."/>
        </authorList>
    </citation>
    <scope>NUCLEOTIDE SEQUENCE [LARGE SCALE GENOMIC DNA]</scope>
    <source>
        <strain evidence="7">Ec32 / CCAP1310/4</strain>
    </source>
</reference>
<feature type="region of interest" description="Disordered" evidence="3">
    <location>
        <begin position="181"/>
        <end position="208"/>
    </location>
</feature>
<keyword evidence="6" id="KW-0418">Kinase</keyword>
<evidence type="ECO:0000256" key="3">
    <source>
        <dbReference type="SAM" id="MobiDB-lite"/>
    </source>
</evidence>
<dbReference type="EMBL" id="FN648796">
    <property type="protein sequence ID" value="CBJ27193.1"/>
    <property type="molecule type" value="Genomic_DNA"/>
</dbReference>
<name>D7G4V0_ECTSI</name>
<dbReference type="GO" id="GO:0016301">
    <property type="term" value="F:kinase activity"/>
    <property type="evidence" value="ECO:0007669"/>
    <property type="project" value="UniProtKB-KW"/>
</dbReference>
<dbReference type="InterPro" id="IPR000008">
    <property type="entry name" value="C2_dom"/>
</dbReference>
<keyword evidence="4" id="KW-0472">Membrane</keyword>
<evidence type="ECO:0000313" key="6">
    <source>
        <dbReference type="EMBL" id="CBJ27193.1"/>
    </source>
</evidence>
<organism evidence="6 7">
    <name type="scientific">Ectocarpus siliculosus</name>
    <name type="common">Brown alga</name>
    <name type="synonym">Conferva siliculosa</name>
    <dbReference type="NCBI Taxonomy" id="2880"/>
    <lineage>
        <taxon>Eukaryota</taxon>
        <taxon>Sar</taxon>
        <taxon>Stramenopiles</taxon>
        <taxon>Ochrophyta</taxon>
        <taxon>PX clade</taxon>
        <taxon>Phaeophyceae</taxon>
        <taxon>Ectocarpales</taxon>
        <taxon>Ectocarpaceae</taxon>
        <taxon>Ectocarpus</taxon>
    </lineage>
</organism>
<dbReference type="InterPro" id="IPR035892">
    <property type="entry name" value="C2_domain_sf"/>
</dbReference>
<dbReference type="Gene3D" id="2.60.40.150">
    <property type="entry name" value="C2 domain"/>
    <property type="match status" value="1"/>
</dbReference>
<dbReference type="PROSITE" id="PS50004">
    <property type="entry name" value="C2"/>
    <property type="match status" value="1"/>
</dbReference>
<dbReference type="CDD" id="cd00030">
    <property type="entry name" value="C2"/>
    <property type="match status" value="1"/>
</dbReference>
<keyword evidence="4" id="KW-1133">Transmembrane helix</keyword>
<feature type="transmembrane region" description="Helical" evidence="4">
    <location>
        <begin position="325"/>
        <end position="349"/>
    </location>
</feature>
<dbReference type="SUPFAM" id="SSF49562">
    <property type="entry name" value="C2 domain (Calcium/lipid-binding domain, CaLB)"/>
    <property type="match status" value="1"/>
</dbReference>
<dbReference type="eggNOG" id="KOG0696">
    <property type="taxonomic scope" value="Eukaryota"/>
</dbReference>
<evidence type="ECO:0000256" key="2">
    <source>
        <dbReference type="ARBA" id="ARBA00022837"/>
    </source>
</evidence>
<accession>D7G4V0</accession>
<dbReference type="STRING" id="2880.D7G4V0"/>
<dbReference type="EMBL" id="FN649733">
    <property type="protein sequence ID" value="CBJ27193.1"/>
    <property type="molecule type" value="Genomic_DNA"/>
</dbReference>
<protein>
    <submittedName>
        <fullName evidence="6">Protein kinase C, beta 1, like</fullName>
    </submittedName>
</protein>
<feature type="compositionally biased region" description="Acidic residues" evidence="3">
    <location>
        <begin position="181"/>
        <end position="194"/>
    </location>
</feature>
<feature type="region of interest" description="Disordered" evidence="3">
    <location>
        <begin position="1"/>
        <end position="24"/>
    </location>
</feature>